<dbReference type="RefSeq" id="WP_083141323.1">
    <property type="nucleotide sequence ID" value="NZ_MVID01000001.1"/>
</dbReference>
<evidence type="ECO:0000313" key="5">
    <source>
        <dbReference type="EMBL" id="SRX80964.1"/>
    </source>
</evidence>
<evidence type="ECO:0000256" key="3">
    <source>
        <dbReference type="ARBA" id="ARBA00023163"/>
    </source>
</evidence>
<dbReference type="AlphaFoldDB" id="A0A375YIV0"/>
<keyword evidence="1" id="KW-0805">Transcription regulation</keyword>
<dbReference type="PRINTS" id="PR00035">
    <property type="entry name" value="HTHGNTR"/>
</dbReference>
<dbReference type="SUPFAM" id="SSF48008">
    <property type="entry name" value="GntR ligand-binding domain-like"/>
    <property type="match status" value="1"/>
</dbReference>
<dbReference type="CDD" id="cd07377">
    <property type="entry name" value="WHTH_GntR"/>
    <property type="match status" value="1"/>
</dbReference>
<dbReference type="SUPFAM" id="SSF46785">
    <property type="entry name" value="Winged helix' DNA-binding domain"/>
    <property type="match status" value="1"/>
</dbReference>
<dbReference type="PANTHER" id="PTHR43537">
    <property type="entry name" value="TRANSCRIPTIONAL REGULATOR, GNTR FAMILY"/>
    <property type="match status" value="1"/>
</dbReference>
<name>A0A375YIV0_MYCPF</name>
<protein>
    <submittedName>
        <fullName evidence="5">Regulatory protein GntR [Frankia sp. EAN1pec]</fullName>
    </submittedName>
</protein>
<dbReference type="InterPro" id="IPR000524">
    <property type="entry name" value="Tscrpt_reg_HTH_GntR"/>
</dbReference>
<dbReference type="EMBL" id="UEGS01000001">
    <property type="protein sequence ID" value="SRX80964.1"/>
    <property type="molecule type" value="Genomic_DNA"/>
</dbReference>
<dbReference type="InterPro" id="IPR036388">
    <property type="entry name" value="WH-like_DNA-bd_sf"/>
</dbReference>
<dbReference type="Pfam" id="PF00392">
    <property type="entry name" value="GntR"/>
    <property type="match status" value="1"/>
</dbReference>
<dbReference type="GO" id="GO:0003677">
    <property type="term" value="F:DNA binding"/>
    <property type="evidence" value="ECO:0007669"/>
    <property type="project" value="UniProtKB-KW"/>
</dbReference>
<dbReference type="GO" id="GO:0003700">
    <property type="term" value="F:DNA-binding transcription factor activity"/>
    <property type="evidence" value="ECO:0007669"/>
    <property type="project" value="InterPro"/>
</dbReference>
<reference evidence="5 6" key="1">
    <citation type="submission" date="2018-05" db="EMBL/GenBank/DDBJ databases">
        <authorList>
            <consortium name="IHU Genomes"/>
        </authorList>
    </citation>
    <scope>NUCLEOTIDE SEQUENCE [LARGE SCALE GENOMIC DNA]</scope>
    <source>
        <strain evidence="5 6">P7335</strain>
    </source>
</reference>
<keyword evidence="3" id="KW-0804">Transcription</keyword>
<evidence type="ECO:0000313" key="6">
    <source>
        <dbReference type="Proteomes" id="UP000252008"/>
    </source>
</evidence>
<dbReference type="PANTHER" id="PTHR43537:SF5">
    <property type="entry name" value="UXU OPERON TRANSCRIPTIONAL REGULATOR"/>
    <property type="match status" value="1"/>
</dbReference>
<keyword evidence="2" id="KW-0238">DNA-binding</keyword>
<dbReference type="Proteomes" id="UP000252008">
    <property type="component" value="Unassembled WGS sequence"/>
</dbReference>
<dbReference type="PROSITE" id="PS50949">
    <property type="entry name" value="HTH_GNTR"/>
    <property type="match status" value="1"/>
</dbReference>
<dbReference type="SMART" id="SM00345">
    <property type="entry name" value="HTH_GNTR"/>
    <property type="match status" value="1"/>
</dbReference>
<feature type="domain" description="HTH gntR-type" evidence="4">
    <location>
        <begin position="17"/>
        <end position="87"/>
    </location>
</feature>
<proteinExistence type="predicted"/>
<accession>A0A375YIV0</accession>
<dbReference type="InterPro" id="IPR008920">
    <property type="entry name" value="TF_FadR/GntR_C"/>
</dbReference>
<dbReference type="STRING" id="39692.BST38_00780"/>
<dbReference type="Gene3D" id="1.10.10.10">
    <property type="entry name" value="Winged helix-like DNA-binding domain superfamily/Winged helix DNA-binding domain"/>
    <property type="match status" value="1"/>
</dbReference>
<organism evidence="5 6">
    <name type="scientific">Mycolicibacterium parafortuitum</name>
    <name type="common">Mycobacterium parafortuitum</name>
    <dbReference type="NCBI Taxonomy" id="39692"/>
    <lineage>
        <taxon>Bacteria</taxon>
        <taxon>Bacillati</taxon>
        <taxon>Actinomycetota</taxon>
        <taxon>Actinomycetes</taxon>
        <taxon>Mycobacteriales</taxon>
        <taxon>Mycobacteriaceae</taxon>
        <taxon>Mycolicibacterium</taxon>
    </lineage>
</organism>
<evidence type="ECO:0000259" key="4">
    <source>
        <dbReference type="PROSITE" id="PS50949"/>
    </source>
</evidence>
<dbReference type="Pfam" id="PF07729">
    <property type="entry name" value="FCD"/>
    <property type="match status" value="1"/>
</dbReference>
<dbReference type="SMART" id="SM00895">
    <property type="entry name" value="FCD"/>
    <property type="match status" value="1"/>
</dbReference>
<gene>
    <name evidence="5" type="ORF">MPP7335_02710</name>
</gene>
<dbReference type="Gene3D" id="1.20.120.530">
    <property type="entry name" value="GntR ligand-binding domain-like"/>
    <property type="match status" value="1"/>
</dbReference>
<dbReference type="InterPro" id="IPR011711">
    <property type="entry name" value="GntR_C"/>
</dbReference>
<dbReference type="InterPro" id="IPR036390">
    <property type="entry name" value="WH_DNA-bd_sf"/>
</dbReference>
<keyword evidence="6" id="KW-1185">Reference proteome</keyword>
<sequence>MDAIKRPGNAGKLVRAPKTAELIADQLRAKIVRGVLKKGDALPTEQELVKQFGVSRPTLREAFRILESESLIVVRRGSRGGVLVSSPETSVAARSFGLLLQMSGTTLADVYEARKVFEPAAAEMLTRRATADDIAALKAALAELAELVNSGAENADFDAWSAAVFRFHDLILERGGNNTVALVGAVLREVVTRHMARAVASSTDPDGIVKQFKRTLRAFTKFTALVEDGKAVEARELWEAHMDWAGRSMLWGRLGTESVIDLFV</sequence>
<evidence type="ECO:0000256" key="2">
    <source>
        <dbReference type="ARBA" id="ARBA00023125"/>
    </source>
</evidence>
<evidence type="ECO:0000256" key="1">
    <source>
        <dbReference type="ARBA" id="ARBA00023015"/>
    </source>
</evidence>